<keyword evidence="1" id="KW-0812">Transmembrane</keyword>
<dbReference type="EMBL" id="NGKC01000009">
    <property type="protein sequence ID" value="RSU11207.1"/>
    <property type="molecule type" value="Genomic_DNA"/>
</dbReference>
<feature type="transmembrane region" description="Helical" evidence="1">
    <location>
        <begin position="150"/>
        <end position="175"/>
    </location>
</feature>
<evidence type="ECO:0000259" key="2">
    <source>
        <dbReference type="Pfam" id="PF02698"/>
    </source>
</evidence>
<feature type="domain" description="DUF218" evidence="2">
    <location>
        <begin position="185"/>
        <end position="338"/>
    </location>
</feature>
<dbReference type="AlphaFoldDB" id="A0A430AT29"/>
<dbReference type="PANTHER" id="PTHR30336">
    <property type="entry name" value="INNER MEMBRANE PROTEIN, PROBABLE PERMEASE"/>
    <property type="match status" value="1"/>
</dbReference>
<dbReference type="GO" id="GO:0005886">
    <property type="term" value="C:plasma membrane"/>
    <property type="evidence" value="ECO:0007669"/>
    <property type="project" value="TreeGrafter"/>
</dbReference>
<organism evidence="3 4">
    <name type="scientific">Vagococcus acidifermentans</name>
    <dbReference type="NCBI Taxonomy" id="564710"/>
    <lineage>
        <taxon>Bacteria</taxon>
        <taxon>Bacillati</taxon>
        <taxon>Bacillota</taxon>
        <taxon>Bacilli</taxon>
        <taxon>Lactobacillales</taxon>
        <taxon>Enterococcaceae</taxon>
        <taxon>Vagococcus</taxon>
    </lineage>
</organism>
<feature type="transmembrane region" description="Helical" evidence="1">
    <location>
        <begin position="20"/>
        <end position="40"/>
    </location>
</feature>
<dbReference type="Gene3D" id="3.40.50.620">
    <property type="entry name" value="HUPs"/>
    <property type="match status" value="1"/>
</dbReference>
<protein>
    <recommendedName>
        <fullName evidence="2">DUF218 domain-containing protein</fullName>
    </recommendedName>
</protein>
<dbReference type="InterPro" id="IPR003848">
    <property type="entry name" value="DUF218"/>
</dbReference>
<reference evidence="3 4" key="1">
    <citation type="submission" date="2017-05" db="EMBL/GenBank/DDBJ databases">
        <title>Vagococcus spp. assemblies.</title>
        <authorList>
            <person name="Gulvik C.A."/>
        </authorList>
    </citation>
    <scope>NUCLEOTIDE SEQUENCE [LARGE SCALE GENOMIC DNA]</scope>
    <source>
        <strain evidence="3 4">LMG 24798</strain>
    </source>
</reference>
<feature type="transmembrane region" description="Helical" evidence="1">
    <location>
        <begin position="348"/>
        <end position="368"/>
    </location>
</feature>
<comment type="caution">
    <text evidence="3">The sequence shown here is derived from an EMBL/GenBank/DDBJ whole genome shotgun (WGS) entry which is preliminary data.</text>
</comment>
<dbReference type="OrthoDB" id="9782395at2"/>
<keyword evidence="1" id="KW-0472">Membrane</keyword>
<dbReference type="GO" id="GO:0043164">
    <property type="term" value="P:Gram-negative-bacterium-type cell wall biogenesis"/>
    <property type="evidence" value="ECO:0007669"/>
    <property type="project" value="TreeGrafter"/>
</dbReference>
<dbReference type="Proteomes" id="UP000286773">
    <property type="component" value="Unassembled WGS sequence"/>
</dbReference>
<evidence type="ECO:0000313" key="3">
    <source>
        <dbReference type="EMBL" id="RSU11207.1"/>
    </source>
</evidence>
<sequence length="375" mass="42050">MYSFTSTSLEESVMPFFDDPIITLFGLFFLLCTIIFGFYLACRPTSLWTGFWGIVFIADCSFIIILTLYKISSTLMYVVSIPILAALALLTLSSQISIIFLLLNERILIKKEGKSLGNFLPAIIAVLLILFEVGFFIVNRFFSNSLLFNFFTFFNSCLTYFVVIFFMYSLTALLYKLVPIRSKVDYIIVLGSGLSGDKVTPLLAGRIEAGIALYNKQAEKLNHHPTIILSGGQGADEKIPEAHAMYNYIKEKGYHIDTLYIEDKSTSTYENITFSEQLAVANDGIENFQHQTIAIATSSYHLLRAGKIAKKLGIRARGAGAKTKGYYIPAAFIREYIGYLEMTKTRHLVFIALSFTFTVLLEIVARIISQMMGAS</sequence>
<evidence type="ECO:0000313" key="4">
    <source>
        <dbReference type="Proteomes" id="UP000286773"/>
    </source>
</evidence>
<dbReference type="PANTHER" id="PTHR30336:SF4">
    <property type="entry name" value="ENVELOPE BIOGENESIS FACTOR ELYC"/>
    <property type="match status" value="1"/>
</dbReference>
<proteinExistence type="predicted"/>
<dbReference type="CDD" id="cd06259">
    <property type="entry name" value="YdcF-like"/>
    <property type="match status" value="1"/>
</dbReference>
<dbReference type="Pfam" id="PF02698">
    <property type="entry name" value="DUF218"/>
    <property type="match status" value="1"/>
</dbReference>
<keyword evidence="1" id="KW-1133">Transmembrane helix</keyword>
<feature type="transmembrane region" description="Helical" evidence="1">
    <location>
        <begin position="47"/>
        <end position="69"/>
    </location>
</feature>
<accession>A0A430AT29</accession>
<name>A0A430AT29_9ENTE</name>
<dbReference type="InterPro" id="IPR051599">
    <property type="entry name" value="Cell_Envelope_Assoc"/>
</dbReference>
<gene>
    <name evidence="3" type="ORF">CBF27_08910</name>
</gene>
<dbReference type="InterPro" id="IPR014729">
    <property type="entry name" value="Rossmann-like_a/b/a_fold"/>
</dbReference>
<dbReference type="GO" id="GO:0000270">
    <property type="term" value="P:peptidoglycan metabolic process"/>
    <property type="evidence" value="ECO:0007669"/>
    <property type="project" value="TreeGrafter"/>
</dbReference>
<keyword evidence="4" id="KW-1185">Reference proteome</keyword>
<evidence type="ECO:0000256" key="1">
    <source>
        <dbReference type="SAM" id="Phobius"/>
    </source>
</evidence>
<feature type="transmembrane region" description="Helical" evidence="1">
    <location>
        <begin position="115"/>
        <end position="138"/>
    </location>
</feature>
<feature type="transmembrane region" description="Helical" evidence="1">
    <location>
        <begin position="75"/>
        <end position="103"/>
    </location>
</feature>